<reference evidence="1" key="1">
    <citation type="submission" date="2023-04" db="EMBL/GenBank/DDBJ databases">
        <title>A chromosome-level genome assembly of the parasitoid wasp Eretmocerus hayati.</title>
        <authorList>
            <person name="Zhong Y."/>
            <person name="Liu S."/>
            <person name="Liu Y."/>
        </authorList>
    </citation>
    <scope>NUCLEOTIDE SEQUENCE</scope>
    <source>
        <strain evidence="1">ZJU_SS_LIU_2023</strain>
    </source>
</reference>
<organism evidence="1 2">
    <name type="scientific">Eretmocerus hayati</name>
    <dbReference type="NCBI Taxonomy" id="131215"/>
    <lineage>
        <taxon>Eukaryota</taxon>
        <taxon>Metazoa</taxon>
        <taxon>Ecdysozoa</taxon>
        <taxon>Arthropoda</taxon>
        <taxon>Hexapoda</taxon>
        <taxon>Insecta</taxon>
        <taxon>Pterygota</taxon>
        <taxon>Neoptera</taxon>
        <taxon>Endopterygota</taxon>
        <taxon>Hymenoptera</taxon>
        <taxon>Apocrita</taxon>
        <taxon>Proctotrupomorpha</taxon>
        <taxon>Chalcidoidea</taxon>
        <taxon>Aphelinidae</taxon>
        <taxon>Aphelininae</taxon>
        <taxon>Eretmocerus</taxon>
    </lineage>
</organism>
<accession>A0ACC2NNW2</accession>
<dbReference type="Proteomes" id="UP001239111">
    <property type="component" value="Chromosome 3"/>
</dbReference>
<proteinExistence type="predicted"/>
<name>A0ACC2NNW2_9HYME</name>
<protein>
    <submittedName>
        <fullName evidence="1">Uncharacterized protein</fullName>
    </submittedName>
</protein>
<dbReference type="EMBL" id="CM056743">
    <property type="protein sequence ID" value="KAJ8672513.1"/>
    <property type="molecule type" value="Genomic_DNA"/>
</dbReference>
<gene>
    <name evidence="1" type="ORF">QAD02_003772</name>
</gene>
<comment type="caution">
    <text evidence="1">The sequence shown here is derived from an EMBL/GenBank/DDBJ whole genome shotgun (WGS) entry which is preliminary data.</text>
</comment>
<evidence type="ECO:0000313" key="2">
    <source>
        <dbReference type="Proteomes" id="UP001239111"/>
    </source>
</evidence>
<evidence type="ECO:0000313" key="1">
    <source>
        <dbReference type="EMBL" id="KAJ8672513.1"/>
    </source>
</evidence>
<keyword evidence="2" id="KW-1185">Reference proteome</keyword>
<sequence length="167" mass="19000">MKSWRRKRKTESLAYSLQSGKYYAPQKTLLLLLLDAVWRARNRVSERRQRRRRAASRKRESRAENAQRPDLRSDTALAAPVNRGDAGTGIEIPLVQCAYLVYEREDGVRNGSILSFGIIKSTVPAHFIDPITVHAKTLLIDGAFNGWDRHENVTSPSRTIGRVSREN</sequence>